<dbReference type="EMBL" id="JMCG01000001">
    <property type="protein sequence ID" value="KGK11980.1"/>
    <property type="molecule type" value="Genomic_DNA"/>
</dbReference>
<organism evidence="2 3">
    <name type="scientific">Vibrio navarrensis</name>
    <dbReference type="NCBI Taxonomy" id="29495"/>
    <lineage>
        <taxon>Bacteria</taxon>
        <taxon>Pseudomonadati</taxon>
        <taxon>Pseudomonadota</taxon>
        <taxon>Gammaproteobacteria</taxon>
        <taxon>Vibrionales</taxon>
        <taxon>Vibrionaceae</taxon>
        <taxon>Vibrio</taxon>
    </lineage>
</organism>
<reference evidence="2 3" key="1">
    <citation type="submission" date="2014-04" db="EMBL/GenBank/DDBJ databases">
        <title>Genome sequencing of Vibrio navarrensis strains.</title>
        <authorList>
            <person name="Gladney L.M."/>
            <person name="Katz L.S."/>
            <person name="Marino-Ramirez L."/>
            <person name="Jordan I.K."/>
        </authorList>
    </citation>
    <scope>NUCLEOTIDE SEQUENCE [LARGE SCALE GENOMIC DNA]</scope>
    <source>
        <strain evidence="2 3">ATCC 51183</strain>
    </source>
</reference>
<dbReference type="Pfam" id="PF16966">
    <property type="entry name" value="Porin_8"/>
    <property type="match status" value="1"/>
</dbReference>
<comment type="caution">
    <text evidence="2">The sequence shown here is derived from an EMBL/GenBank/DDBJ whole genome shotgun (WGS) entry which is preliminary data.</text>
</comment>
<proteinExistence type="predicted"/>
<accession>A0A099LV68</accession>
<dbReference type="InterPro" id="IPR023614">
    <property type="entry name" value="Porin_dom_sf"/>
</dbReference>
<dbReference type="Proteomes" id="UP000029994">
    <property type="component" value="Unassembled WGS sequence"/>
</dbReference>
<dbReference type="SUPFAM" id="SSF56935">
    <property type="entry name" value="Porins"/>
    <property type="match status" value="1"/>
</dbReference>
<evidence type="ECO:0000313" key="2">
    <source>
        <dbReference type="EMBL" id="KGK11980.1"/>
    </source>
</evidence>
<dbReference type="eggNOG" id="ENOG502Z8QE">
    <property type="taxonomic scope" value="Bacteria"/>
</dbReference>
<dbReference type="GeneID" id="43683876"/>
<evidence type="ECO:0000256" key="1">
    <source>
        <dbReference type="SAM" id="SignalP"/>
    </source>
</evidence>
<gene>
    <name evidence="2" type="ORF">EA26_11925</name>
</gene>
<keyword evidence="1" id="KW-0732">Signal</keyword>
<sequence>MNTLVKLSLASVLVSAAINAQAGVSIENDMGAFSIGGDVEFNLDYTDKNATNKQELNQNGRILVQVAAEHTVSGDRYIKMQAQPLLDTSGNVNLDDAWFAMGKKADWELKVGRFEAYDLFPVGQDTMLDYAGVDVYRANAARGRGDNGQVAFSKTFDGVYFEVSSLFKNESAADNNAVFLRPVVAFQATDSFRVAGGLEANVTADKLDPANDFMGYGVTANYSADAVSVNLNYAFRDFDSQTKEQSTIGANLLVSGFGLGHVYSQDETNATKTKLNTTYASYEIANVWDVDALNIYLGTYYSKQSDSDNKDLGARIRFKYFF</sequence>
<protein>
    <submittedName>
        <fullName evidence="2">Porin</fullName>
    </submittedName>
</protein>
<dbReference type="InterPro" id="IPR016963">
    <property type="entry name" value="Glycoporin_RafY"/>
</dbReference>
<dbReference type="AlphaFoldDB" id="A0A099LV68"/>
<dbReference type="Gene3D" id="2.40.160.10">
    <property type="entry name" value="Porin"/>
    <property type="match status" value="1"/>
</dbReference>
<dbReference type="RefSeq" id="WP_039427648.1">
    <property type="nucleotide sequence ID" value="NZ_CP061844.1"/>
</dbReference>
<feature type="signal peptide" evidence="1">
    <location>
        <begin position="1"/>
        <end position="22"/>
    </location>
</feature>
<dbReference type="STRING" id="29495.EA26_11925"/>
<evidence type="ECO:0000313" key="3">
    <source>
        <dbReference type="Proteomes" id="UP000029994"/>
    </source>
</evidence>
<feature type="chain" id="PRO_5001950579" evidence="1">
    <location>
        <begin position="23"/>
        <end position="322"/>
    </location>
</feature>
<name>A0A099LV68_9VIBR</name>
<keyword evidence="3" id="KW-1185">Reference proteome</keyword>